<proteinExistence type="predicted"/>
<evidence type="ECO:0000313" key="3">
    <source>
        <dbReference type="Proteomes" id="UP001345827"/>
    </source>
</evidence>
<reference evidence="2 3" key="1">
    <citation type="submission" date="2023-06" db="EMBL/GenBank/DDBJ databases">
        <title>Black Yeasts Isolated from many extreme environments.</title>
        <authorList>
            <person name="Coleine C."/>
            <person name="Stajich J.E."/>
            <person name="Selbmann L."/>
        </authorList>
    </citation>
    <scope>NUCLEOTIDE SEQUENCE [LARGE SCALE GENOMIC DNA]</scope>
    <source>
        <strain evidence="2 3">CCFEE 5887</strain>
    </source>
</reference>
<dbReference type="SUPFAM" id="SSF51905">
    <property type="entry name" value="FAD/NAD(P)-binding domain"/>
    <property type="match status" value="1"/>
</dbReference>
<protein>
    <recommendedName>
        <fullName evidence="4">Amine oxidase domain-containing protein</fullName>
    </recommendedName>
</protein>
<gene>
    <name evidence="2" type="ORF">LTR25_004792</name>
</gene>
<dbReference type="EMBL" id="JAXLQG010000007">
    <property type="protein sequence ID" value="KAK5537540.1"/>
    <property type="molecule type" value="Genomic_DNA"/>
</dbReference>
<accession>A0AAV9Q8E0</accession>
<dbReference type="Pfam" id="PF13450">
    <property type="entry name" value="NAD_binding_8"/>
    <property type="match status" value="1"/>
</dbReference>
<dbReference type="Proteomes" id="UP001345827">
    <property type="component" value="Unassembled WGS sequence"/>
</dbReference>
<dbReference type="Gene3D" id="3.50.50.60">
    <property type="entry name" value="FAD/NAD(P)-binding domain"/>
    <property type="match status" value="1"/>
</dbReference>
<evidence type="ECO:0008006" key="4">
    <source>
        <dbReference type="Google" id="ProtNLM"/>
    </source>
</evidence>
<sequence>MINIANLFFLFLTVGNGARLPVTCWGSPDPLSAGDSDGGNATTNATSTIVRDIFIYGGGVSGSHAASRLREMGKSVVVVEMEGRLGGAAHAFHDPVNNKSADYGVQILWNTTGVRNLYARYNIPLTTVDIATGAPNIFADFGNGEPVSLHLYSGTSIQATFARLFKLEIQYSFLNDFYDLPRTMPQDSDLLLSVDEFVQKHDLQPLVQLFNQFLQQWPEFRTLPALYLLKYMIGAAGPDILGETTWVHNANNNNGEVFRSIQAELGKDALLSSTILRTERMAEQNITRAWVQTPTGVLEVHAKRILVTVPPVMENMGVFDLDAQEEDVFRSFQPMNAWTGLVRNSNIPSDTIITNVGVNTTFQEIQLPGSQGYQPTPDPLLHSWVYTSYGPTTEQQTRRLVLNELARLTSSGVIEAVENNTNDPEIVAIKHHHNYALTVSKELIAGGFYTRLNGLQGHRGTVYGGAAFTTQGTANVIQYNENHVLPMLASV</sequence>
<name>A0AAV9Q8E0_9PEZI</name>
<evidence type="ECO:0000256" key="1">
    <source>
        <dbReference type="SAM" id="SignalP"/>
    </source>
</evidence>
<feature type="chain" id="PRO_5043564137" description="Amine oxidase domain-containing protein" evidence="1">
    <location>
        <begin position="18"/>
        <end position="491"/>
    </location>
</feature>
<keyword evidence="1" id="KW-0732">Signal</keyword>
<dbReference type="Gene3D" id="3.30.70.1990">
    <property type="match status" value="1"/>
</dbReference>
<dbReference type="AlphaFoldDB" id="A0AAV9Q8E0"/>
<dbReference type="Gene3D" id="1.10.405.20">
    <property type="match status" value="1"/>
</dbReference>
<keyword evidence="3" id="KW-1185">Reference proteome</keyword>
<feature type="signal peptide" evidence="1">
    <location>
        <begin position="1"/>
        <end position="17"/>
    </location>
</feature>
<dbReference type="InterPro" id="IPR036188">
    <property type="entry name" value="FAD/NAD-bd_sf"/>
</dbReference>
<evidence type="ECO:0000313" key="2">
    <source>
        <dbReference type="EMBL" id="KAK5537540.1"/>
    </source>
</evidence>
<organism evidence="2 3">
    <name type="scientific">Vermiconidia calcicola</name>
    <dbReference type="NCBI Taxonomy" id="1690605"/>
    <lineage>
        <taxon>Eukaryota</taxon>
        <taxon>Fungi</taxon>
        <taxon>Dikarya</taxon>
        <taxon>Ascomycota</taxon>
        <taxon>Pezizomycotina</taxon>
        <taxon>Dothideomycetes</taxon>
        <taxon>Dothideomycetidae</taxon>
        <taxon>Mycosphaerellales</taxon>
        <taxon>Extremaceae</taxon>
        <taxon>Vermiconidia</taxon>
    </lineage>
</organism>
<comment type="caution">
    <text evidence="2">The sequence shown here is derived from an EMBL/GenBank/DDBJ whole genome shotgun (WGS) entry which is preliminary data.</text>
</comment>